<evidence type="ECO:0000313" key="7">
    <source>
        <dbReference type="EMBL" id="ESO05042.1"/>
    </source>
</evidence>
<dbReference type="RefSeq" id="XP_009016975.1">
    <property type="nucleotide sequence ID" value="XM_009018727.1"/>
</dbReference>
<dbReference type="InterPro" id="IPR038274">
    <property type="entry name" value="Atg6/Beclin_C_sf"/>
</dbReference>
<dbReference type="Proteomes" id="UP000015101">
    <property type="component" value="Unassembled WGS sequence"/>
</dbReference>
<dbReference type="Gene3D" id="1.10.418.40">
    <property type="entry name" value="Autophagy protein 6/Beclin 1"/>
    <property type="match status" value="1"/>
</dbReference>
<reference evidence="7 9" key="2">
    <citation type="journal article" date="2013" name="Nature">
        <title>Insights into bilaterian evolution from three spiralian genomes.</title>
        <authorList>
            <person name="Simakov O."/>
            <person name="Marletaz F."/>
            <person name="Cho S.J."/>
            <person name="Edsinger-Gonzales E."/>
            <person name="Havlak P."/>
            <person name="Hellsten U."/>
            <person name="Kuo D.H."/>
            <person name="Larsson T."/>
            <person name="Lv J."/>
            <person name="Arendt D."/>
            <person name="Savage R."/>
            <person name="Osoegawa K."/>
            <person name="de Jong P."/>
            <person name="Grimwood J."/>
            <person name="Chapman J.A."/>
            <person name="Shapiro H."/>
            <person name="Aerts A."/>
            <person name="Otillar R.P."/>
            <person name="Terry A.Y."/>
            <person name="Boore J.L."/>
            <person name="Grigoriev I.V."/>
            <person name="Lindberg D.R."/>
            <person name="Seaver E.C."/>
            <person name="Weisblat D.A."/>
            <person name="Putnam N.H."/>
            <person name="Rokhsar D.S."/>
        </authorList>
    </citation>
    <scope>NUCLEOTIDE SEQUENCE</scope>
</reference>
<evidence type="ECO:0000259" key="5">
    <source>
        <dbReference type="Pfam" id="PF04111"/>
    </source>
</evidence>
<organism evidence="8 9">
    <name type="scientific">Helobdella robusta</name>
    <name type="common">Californian leech</name>
    <dbReference type="NCBI Taxonomy" id="6412"/>
    <lineage>
        <taxon>Eukaryota</taxon>
        <taxon>Metazoa</taxon>
        <taxon>Spiralia</taxon>
        <taxon>Lophotrochozoa</taxon>
        <taxon>Annelida</taxon>
        <taxon>Clitellata</taxon>
        <taxon>Hirudinea</taxon>
        <taxon>Rhynchobdellida</taxon>
        <taxon>Glossiphoniidae</taxon>
        <taxon>Helobdella</taxon>
    </lineage>
</organism>
<accession>T1G3D7</accession>
<reference evidence="9" key="1">
    <citation type="submission" date="2012-12" db="EMBL/GenBank/DDBJ databases">
        <authorList>
            <person name="Hellsten U."/>
            <person name="Grimwood J."/>
            <person name="Chapman J.A."/>
            <person name="Shapiro H."/>
            <person name="Aerts A."/>
            <person name="Otillar R.P."/>
            <person name="Terry A.Y."/>
            <person name="Boore J.L."/>
            <person name="Simakov O."/>
            <person name="Marletaz F."/>
            <person name="Cho S.-J."/>
            <person name="Edsinger-Gonzales E."/>
            <person name="Havlak P."/>
            <person name="Kuo D.-H."/>
            <person name="Larsson T."/>
            <person name="Lv J."/>
            <person name="Arendt D."/>
            <person name="Savage R."/>
            <person name="Osoegawa K."/>
            <person name="de Jong P."/>
            <person name="Lindberg D.R."/>
            <person name="Seaver E.C."/>
            <person name="Weisblat D.A."/>
            <person name="Putnam N.H."/>
            <person name="Grigoriev I.V."/>
            <person name="Rokhsar D.S."/>
        </authorList>
    </citation>
    <scope>NUCLEOTIDE SEQUENCE</scope>
</reference>
<keyword evidence="9" id="KW-1185">Reference proteome</keyword>
<dbReference type="FunCoup" id="T1G3D7">
    <property type="interactions" value="1232"/>
</dbReference>
<sequence length="424" mass="48405">QECTDGLLDHLDEELKEAENENKMYRKLLEKLKKGEDDGGEGGDSEDLDGELKKLLQETDQLEKEIQAEEVKHKSLLLDIIKEKNISKELDEASNRYHCEYNEFRRQVNECEDAYRSVQNQLRYATTQLQKMGKINVFNTCFHIWHSGQFGTINGFRLGRLPGISVDWNEINIAWGQTVLLLYSLANKINFTFKRYRLVPYGNHSFLECLTEKREKYPLYGLGTFKFYWDTKFDQAMAAFLDCLQQFKEELERLDPTCCLPYKMDKGKIEDVEDGLWYSIKIQFNSEEQWTKALKFMLTNLKWALMWVANEDSKQNNEIINRYIRVPDDDVASNTSRSSSNVASDATAVAAFVAAATTPTTTAASNNKTPSKNNNNKNKLTGDSSGNSNNILSNINKSKVSSGVSGSSSNNNNNNNRGIFKKNS</sequence>
<dbReference type="OMA" id="WTKAMKC"/>
<dbReference type="FunFam" id="1.10.418.40:FF:000001">
    <property type="entry name" value="beclin-1 isoform X1"/>
    <property type="match status" value="1"/>
</dbReference>
<dbReference type="Pfam" id="PF04111">
    <property type="entry name" value="APG6"/>
    <property type="match status" value="1"/>
</dbReference>
<dbReference type="InterPro" id="IPR007243">
    <property type="entry name" value="Atg6/Beclin"/>
</dbReference>
<dbReference type="InParanoid" id="T1G3D7"/>
<dbReference type="Pfam" id="PF17675">
    <property type="entry name" value="APG6_N"/>
    <property type="match status" value="1"/>
</dbReference>
<dbReference type="GO" id="GO:0000045">
    <property type="term" value="P:autophagosome assembly"/>
    <property type="evidence" value="ECO:0000318"/>
    <property type="project" value="GO_Central"/>
</dbReference>
<evidence type="ECO:0000256" key="3">
    <source>
        <dbReference type="SAM" id="Coils"/>
    </source>
</evidence>
<evidence type="ECO:0000313" key="8">
    <source>
        <dbReference type="EnsemblMetazoa" id="HelroP78607"/>
    </source>
</evidence>
<comment type="similarity">
    <text evidence="1">Belongs to the beclin family.</text>
</comment>
<evidence type="ECO:0000259" key="6">
    <source>
        <dbReference type="Pfam" id="PF17675"/>
    </source>
</evidence>
<feature type="domain" description="Atg6/beclin coiled-coil" evidence="6">
    <location>
        <begin position="1"/>
        <end position="129"/>
    </location>
</feature>
<dbReference type="InterPro" id="IPR041691">
    <property type="entry name" value="Atg6/beclin_CC"/>
</dbReference>
<dbReference type="STRING" id="6412.T1G3D7"/>
<feature type="domain" description="Atg6 BARA" evidence="5">
    <location>
        <begin position="134"/>
        <end position="309"/>
    </location>
</feature>
<dbReference type="GO" id="GO:0030674">
    <property type="term" value="F:protein-macromolecule adaptor activity"/>
    <property type="evidence" value="ECO:0000318"/>
    <property type="project" value="GO_Central"/>
</dbReference>
<dbReference type="GO" id="GO:0000423">
    <property type="term" value="P:mitophagy"/>
    <property type="evidence" value="ECO:0000318"/>
    <property type="project" value="GO_Central"/>
</dbReference>
<proteinExistence type="inferred from homology"/>
<dbReference type="GO" id="GO:0006995">
    <property type="term" value="P:cellular response to nitrogen starvation"/>
    <property type="evidence" value="ECO:0000318"/>
    <property type="project" value="GO_Central"/>
</dbReference>
<dbReference type="eggNOG" id="KOG2751">
    <property type="taxonomic scope" value="Eukaryota"/>
</dbReference>
<feature type="coiled-coil region" evidence="3">
    <location>
        <begin position="1"/>
        <end position="121"/>
    </location>
</feature>
<feature type="compositionally biased region" description="Low complexity" evidence="4">
    <location>
        <begin position="360"/>
        <end position="418"/>
    </location>
</feature>
<dbReference type="GO" id="GO:0043548">
    <property type="term" value="F:phosphatidylinositol 3-kinase binding"/>
    <property type="evidence" value="ECO:0000318"/>
    <property type="project" value="GO_Central"/>
</dbReference>
<dbReference type="PANTHER" id="PTHR12768:SF4">
    <property type="entry name" value="BECLIN-1"/>
    <property type="match status" value="1"/>
</dbReference>
<dbReference type="GeneID" id="20215585"/>
<dbReference type="KEGG" id="hro:HELRODRAFT_78607"/>
<dbReference type="HOGENOM" id="CLU_648245_0_0_1"/>
<name>T1G3D7_HELRO</name>
<evidence type="ECO:0000256" key="2">
    <source>
        <dbReference type="ARBA" id="ARBA00023054"/>
    </source>
</evidence>
<dbReference type="OrthoDB" id="20368at2759"/>
<dbReference type="Gene3D" id="6.10.250.3110">
    <property type="match status" value="1"/>
</dbReference>
<dbReference type="GO" id="GO:0045324">
    <property type="term" value="P:late endosome to vacuole transport"/>
    <property type="evidence" value="ECO:0000318"/>
    <property type="project" value="GO_Central"/>
</dbReference>
<dbReference type="CTD" id="20215585"/>
<dbReference type="EMBL" id="AMQM01004032">
    <property type="status" value="NOT_ANNOTATED_CDS"/>
    <property type="molecule type" value="Genomic_DNA"/>
</dbReference>
<feature type="region of interest" description="Disordered" evidence="4">
    <location>
        <begin position="360"/>
        <end position="424"/>
    </location>
</feature>
<dbReference type="InterPro" id="IPR040455">
    <property type="entry name" value="Atg6_BARA"/>
</dbReference>
<dbReference type="AlphaFoldDB" id="T1G3D7"/>
<dbReference type="GO" id="GO:0034271">
    <property type="term" value="C:phosphatidylinositol 3-kinase complex, class III, type I"/>
    <property type="evidence" value="ECO:0000318"/>
    <property type="project" value="GO_Central"/>
</dbReference>
<keyword evidence="2 3" id="KW-0175">Coiled coil</keyword>
<dbReference type="GO" id="GO:0034272">
    <property type="term" value="C:phosphatidylinositol 3-kinase complex, class III, type II"/>
    <property type="evidence" value="ECO:0000318"/>
    <property type="project" value="GO_Central"/>
</dbReference>
<dbReference type="GO" id="GO:0000407">
    <property type="term" value="C:phagophore assembly site"/>
    <property type="evidence" value="ECO:0000318"/>
    <property type="project" value="GO_Central"/>
</dbReference>
<dbReference type="EMBL" id="KB096411">
    <property type="protein sequence ID" value="ESO05042.1"/>
    <property type="molecule type" value="Genomic_DNA"/>
</dbReference>
<dbReference type="PANTHER" id="PTHR12768">
    <property type="entry name" value="BECLIN 1"/>
    <property type="match status" value="1"/>
</dbReference>
<evidence type="ECO:0000256" key="4">
    <source>
        <dbReference type="SAM" id="MobiDB-lite"/>
    </source>
</evidence>
<evidence type="ECO:0008006" key="10">
    <source>
        <dbReference type="Google" id="ProtNLM"/>
    </source>
</evidence>
<gene>
    <name evidence="8" type="primary">20215585</name>
    <name evidence="7" type="ORF">HELRODRAFT_78607</name>
</gene>
<protein>
    <recommendedName>
        <fullName evidence="10">Atg6 BARA domain-containing protein</fullName>
    </recommendedName>
</protein>
<reference evidence="8" key="3">
    <citation type="submission" date="2015-06" db="UniProtKB">
        <authorList>
            <consortium name="EnsemblMetazoa"/>
        </authorList>
    </citation>
    <scope>IDENTIFICATION</scope>
</reference>
<dbReference type="EnsemblMetazoa" id="HelroT78607">
    <property type="protein sequence ID" value="HelroP78607"/>
    <property type="gene ID" value="HelroG78607"/>
</dbReference>
<evidence type="ECO:0000313" key="9">
    <source>
        <dbReference type="Proteomes" id="UP000015101"/>
    </source>
</evidence>
<evidence type="ECO:0000256" key="1">
    <source>
        <dbReference type="ARBA" id="ARBA00005965"/>
    </source>
</evidence>